<dbReference type="EMBL" id="JBJQOH010000001">
    <property type="protein sequence ID" value="KAL3700013.1"/>
    <property type="molecule type" value="Genomic_DNA"/>
</dbReference>
<protein>
    <submittedName>
        <fullName evidence="2">Uncharacterized protein</fullName>
    </submittedName>
</protein>
<organism evidence="2 3">
    <name type="scientific">Riccia sorocarpa</name>
    <dbReference type="NCBI Taxonomy" id="122646"/>
    <lineage>
        <taxon>Eukaryota</taxon>
        <taxon>Viridiplantae</taxon>
        <taxon>Streptophyta</taxon>
        <taxon>Embryophyta</taxon>
        <taxon>Marchantiophyta</taxon>
        <taxon>Marchantiopsida</taxon>
        <taxon>Marchantiidae</taxon>
        <taxon>Marchantiales</taxon>
        <taxon>Ricciaceae</taxon>
        <taxon>Riccia</taxon>
    </lineage>
</organism>
<sequence length="126" mass="14394">MAPLGTVEALEGPVIGPSYAQDTEDTTDYEELAPIDPGQVLEGSKKRTKGQSDRPFMKMCTDNYEEENANTRKTRTVGLEEVKKMEEDNKKLVRENQELEEKWDELQTGTPSKKSWQTKQQQNMPN</sequence>
<dbReference type="AlphaFoldDB" id="A0ABD3I8K4"/>
<comment type="caution">
    <text evidence="2">The sequence shown here is derived from an EMBL/GenBank/DDBJ whole genome shotgun (WGS) entry which is preliminary data.</text>
</comment>
<feature type="region of interest" description="Disordered" evidence="1">
    <location>
        <begin position="1"/>
        <end position="57"/>
    </location>
</feature>
<evidence type="ECO:0000313" key="2">
    <source>
        <dbReference type="EMBL" id="KAL3700013.1"/>
    </source>
</evidence>
<evidence type="ECO:0000256" key="1">
    <source>
        <dbReference type="SAM" id="MobiDB-lite"/>
    </source>
</evidence>
<reference evidence="2 3" key="1">
    <citation type="submission" date="2024-09" db="EMBL/GenBank/DDBJ databases">
        <title>Chromosome-scale assembly of Riccia sorocarpa.</title>
        <authorList>
            <person name="Paukszto L."/>
        </authorList>
    </citation>
    <scope>NUCLEOTIDE SEQUENCE [LARGE SCALE GENOMIC DNA]</scope>
    <source>
        <strain evidence="2">LP-2024</strain>
        <tissue evidence="2">Aerial parts of the thallus</tissue>
    </source>
</reference>
<keyword evidence="3" id="KW-1185">Reference proteome</keyword>
<gene>
    <name evidence="2" type="ORF">R1sor_018035</name>
</gene>
<feature type="compositionally biased region" description="Polar residues" evidence="1">
    <location>
        <begin position="107"/>
        <end position="126"/>
    </location>
</feature>
<proteinExistence type="predicted"/>
<feature type="compositionally biased region" description="Acidic residues" evidence="1">
    <location>
        <begin position="22"/>
        <end position="33"/>
    </location>
</feature>
<name>A0ABD3I8K4_9MARC</name>
<accession>A0ABD3I8K4</accession>
<feature type="region of interest" description="Disordered" evidence="1">
    <location>
        <begin position="92"/>
        <end position="126"/>
    </location>
</feature>
<evidence type="ECO:0000313" key="3">
    <source>
        <dbReference type="Proteomes" id="UP001633002"/>
    </source>
</evidence>
<dbReference type="Proteomes" id="UP001633002">
    <property type="component" value="Unassembled WGS sequence"/>
</dbReference>